<evidence type="ECO:0000256" key="8">
    <source>
        <dbReference type="SAM" id="MobiDB-lite"/>
    </source>
</evidence>
<dbReference type="GO" id="GO:0000973">
    <property type="term" value="P:post-transcriptional tethering of RNA polymerase II gene DNA at nuclear periphery"/>
    <property type="evidence" value="ECO:0007669"/>
    <property type="project" value="TreeGrafter"/>
</dbReference>
<keyword evidence="3" id="KW-0653">Protein transport</keyword>
<comment type="caution">
    <text evidence="9">The sequence shown here is derived from an EMBL/GenBank/DDBJ whole genome shotgun (WGS) entry which is preliminary data.</text>
</comment>
<evidence type="ECO:0000256" key="7">
    <source>
        <dbReference type="RuleBase" id="RU365072"/>
    </source>
</evidence>
<dbReference type="Gene3D" id="1.20.190.50">
    <property type="match status" value="1"/>
</dbReference>
<dbReference type="InterPro" id="IPR007252">
    <property type="entry name" value="Nup84/Nup107"/>
</dbReference>
<keyword evidence="5 7" id="KW-0906">Nuclear pore complex</keyword>
<keyword evidence="1 7" id="KW-0813">Transport</keyword>
<dbReference type="Gene3D" id="1.10.3450.20">
    <property type="match status" value="1"/>
</dbReference>
<keyword evidence="7" id="KW-0472">Membrane</keyword>
<keyword evidence="4 7" id="KW-0811">Translocation</keyword>
<feature type="region of interest" description="Disordered" evidence="8">
    <location>
        <begin position="281"/>
        <end position="307"/>
    </location>
</feature>
<reference evidence="9" key="1">
    <citation type="journal article" date="2022" name="bioRxiv">
        <title>Deciphering the potential niche of two novel black yeast fungi from a biological soil crust based on their genomes, phenotypes, and melanin regulation.</title>
        <authorList>
            <consortium name="DOE Joint Genome Institute"/>
            <person name="Carr E.C."/>
            <person name="Barton Q."/>
            <person name="Grambo S."/>
            <person name="Sullivan M."/>
            <person name="Renfro C.M."/>
            <person name="Kuo A."/>
            <person name="Pangilinan J."/>
            <person name="Lipzen A."/>
            <person name="Keymanesh K."/>
            <person name="Savage E."/>
            <person name="Barry K."/>
            <person name="Grigoriev I.V."/>
            <person name="Riekhof W.R."/>
            <person name="Harris S.S."/>
        </authorList>
    </citation>
    <scope>NUCLEOTIDE SEQUENCE</scope>
    <source>
        <strain evidence="9">JF 03-4F</strain>
    </source>
</reference>
<evidence type="ECO:0000256" key="5">
    <source>
        <dbReference type="ARBA" id="ARBA00023132"/>
    </source>
</evidence>
<keyword evidence="10" id="KW-1185">Reference proteome</keyword>
<dbReference type="EMBL" id="MU404351">
    <property type="protein sequence ID" value="KAI1616187.1"/>
    <property type="molecule type" value="Genomic_DNA"/>
</dbReference>
<accession>A0AAN6E304</accession>
<feature type="compositionally biased region" description="Acidic residues" evidence="8">
    <location>
        <begin position="31"/>
        <end position="49"/>
    </location>
</feature>
<comment type="subunit">
    <text evidence="7">Part of the nuclear pore complex (NPC).</text>
</comment>
<protein>
    <recommendedName>
        <fullName evidence="7">Nuclear pore complex protein</fullName>
    </recommendedName>
</protein>
<dbReference type="GO" id="GO:0017056">
    <property type="term" value="F:structural constituent of nuclear pore"/>
    <property type="evidence" value="ECO:0007669"/>
    <property type="project" value="UniProtKB-UniRule"/>
</dbReference>
<sequence length="1009" mass="114486">MAPITRSSVHGRPTESESISRHESSYPAEENNGEDDQDMAEDYDEESAEEGATFPPLPLYCFRHSHTLCPPYNLDCQRSKMLISTAGLQSPYQYSAQDILRPLQDTADRVSRQAEEFAKQLDKFNINRETTDQSLWEDALVLLERFSTIAHARQQKTAVDDFDGQLDKIQLENDLWILARNLLACKSPETVNNAQIAQESRLGDLHRYSGNTELWASFLDSDAVAQEYECILSWLQDRAAETSEPIEDLLHTLTEKSERGDGVWSAGPIYTQAAIKQQKRTRVWSKPLDPSAPGLKRTHARPSDNKSLVAQLDPDSRTRESAVLQDQDEFHEQAVWQTCWEMLRRGRTAAEIQSWWAERKEVWRYEALRCCGPKASEMAESPWLRILNLATNQEWVDRCKALAHNTAIADRYQKAVYGILCGDGEASRQASEVIDDHLFALFNALLIERYQHYIQAYQKKLVEPSAVAYRPDSDAHDHIRQYVAKVQSAQANKIESHLPHKMIELAMVSRDFDAFFLSMGRAAAHVAHATGQGYEMMNPSTAESNEISQLNAQDHDSARMVVHLQLILQALGFLDSVYAENEYEMENNIVSYINFLQSIGRFQLIPLYASRLSDKRAQHVLGSILIKVKESKERDTIVKLMKKEDLNLPEIIMGVFSLANIDDLQKLRNKDLPTPPRITTPGGTAKFAVRRVKPQLMTGNVSEAVENAVRSVEWCRYVDAESWGGAAWCVSSLYKIFLFKGDFVALRQLLDRVSLSEISLAAVGMNLNFADGDPPIENGGDEDEDMDEDRVQPMSPSRKRRDPLADHPLTRSGTDRETLAFKSLIWRQLEQLATAIDTLDIFQEAADNLEANRSNPSLLRTYKRDLKKALDDVRTAIAPLLDNDFLSQPQDNSDEYQLRVIRNHYIPECILAYNSVLWFAGHFVSRAWLVECMELAQRVAEVPMLTNAFVEGKRMKELVRAFAVDSEALLQANEQSGPKAKKMKTEKGNSDIWKVSWKEQGPIDLEALD</sequence>
<evidence type="ECO:0000256" key="4">
    <source>
        <dbReference type="ARBA" id="ARBA00023010"/>
    </source>
</evidence>
<evidence type="ECO:0000256" key="1">
    <source>
        <dbReference type="ARBA" id="ARBA00022448"/>
    </source>
</evidence>
<dbReference type="PANTHER" id="PTHR13003:SF2">
    <property type="entry name" value="NUCLEAR PORE COMPLEX PROTEIN NUP107"/>
    <property type="match status" value="1"/>
</dbReference>
<evidence type="ECO:0000256" key="6">
    <source>
        <dbReference type="ARBA" id="ARBA00023242"/>
    </source>
</evidence>
<comment type="function">
    <text evidence="7">Functions as a component of the nuclear pore complex (NPC).</text>
</comment>
<dbReference type="Pfam" id="PF04121">
    <property type="entry name" value="Nup84_Nup100"/>
    <property type="match status" value="1"/>
</dbReference>
<evidence type="ECO:0000256" key="2">
    <source>
        <dbReference type="ARBA" id="ARBA00022816"/>
    </source>
</evidence>
<dbReference type="PANTHER" id="PTHR13003">
    <property type="entry name" value="NUP107-RELATED"/>
    <property type="match status" value="1"/>
</dbReference>
<evidence type="ECO:0000313" key="9">
    <source>
        <dbReference type="EMBL" id="KAI1616187.1"/>
    </source>
</evidence>
<gene>
    <name evidence="9" type="ORF">EDD36DRAFT_484057</name>
</gene>
<feature type="region of interest" description="Disordered" evidence="8">
    <location>
        <begin position="771"/>
        <end position="812"/>
    </location>
</feature>
<organism evidence="9 10">
    <name type="scientific">Exophiala viscosa</name>
    <dbReference type="NCBI Taxonomy" id="2486360"/>
    <lineage>
        <taxon>Eukaryota</taxon>
        <taxon>Fungi</taxon>
        <taxon>Dikarya</taxon>
        <taxon>Ascomycota</taxon>
        <taxon>Pezizomycotina</taxon>
        <taxon>Eurotiomycetes</taxon>
        <taxon>Chaetothyriomycetidae</taxon>
        <taxon>Chaetothyriales</taxon>
        <taxon>Herpotrichiellaceae</taxon>
        <taxon>Exophiala</taxon>
    </lineage>
</organism>
<comment type="subcellular location">
    <subcellularLocation>
        <location evidence="7">Nucleus</location>
        <location evidence="7">Nuclear pore complex</location>
    </subcellularLocation>
    <subcellularLocation>
        <location evidence="7">Nucleus membrane</location>
    </subcellularLocation>
</comment>
<feature type="region of interest" description="Disordered" evidence="8">
    <location>
        <begin position="1"/>
        <end position="51"/>
    </location>
</feature>
<dbReference type="GO" id="GO:0031965">
    <property type="term" value="C:nuclear membrane"/>
    <property type="evidence" value="ECO:0007669"/>
    <property type="project" value="UniProtKB-SubCell"/>
</dbReference>
<feature type="compositionally biased region" description="Acidic residues" evidence="8">
    <location>
        <begin position="779"/>
        <end position="788"/>
    </location>
</feature>
<comment type="similarity">
    <text evidence="7">Belongs to the nucleoporin Nup84/Nup107 family.</text>
</comment>
<feature type="compositionally biased region" description="Basic and acidic residues" evidence="8">
    <location>
        <begin position="12"/>
        <end position="24"/>
    </location>
</feature>
<keyword evidence="2" id="KW-0509">mRNA transport</keyword>
<proteinExistence type="inferred from homology"/>
<feature type="compositionally biased region" description="Basic and acidic residues" evidence="8">
    <location>
        <begin position="802"/>
        <end position="812"/>
    </location>
</feature>
<dbReference type="Proteomes" id="UP001203852">
    <property type="component" value="Unassembled WGS sequence"/>
</dbReference>
<dbReference type="AlphaFoldDB" id="A0AAN6E304"/>
<evidence type="ECO:0000256" key="3">
    <source>
        <dbReference type="ARBA" id="ARBA00022927"/>
    </source>
</evidence>
<dbReference type="GO" id="GO:0006406">
    <property type="term" value="P:mRNA export from nucleus"/>
    <property type="evidence" value="ECO:0007669"/>
    <property type="project" value="TreeGrafter"/>
</dbReference>
<keyword evidence="6 7" id="KW-0539">Nucleus</keyword>
<evidence type="ECO:0000313" key="10">
    <source>
        <dbReference type="Proteomes" id="UP001203852"/>
    </source>
</evidence>
<dbReference type="GO" id="GO:0031080">
    <property type="term" value="C:nuclear pore outer ring"/>
    <property type="evidence" value="ECO:0007669"/>
    <property type="project" value="TreeGrafter"/>
</dbReference>
<dbReference type="GO" id="GO:0006606">
    <property type="term" value="P:protein import into nucleus"/>
    <property type="evidence" value="ECO:0007669"/>
    <property type="project" value="TreeGrafter"/>
</dbReference>
<name>A0AAN6E304_9EURO</name>